<evidence type="ECO:0000313" key="1">
    <source>
        <dbReference type="EMBL" id="CAB5218387.1"/>
    </source>
</evidence>
<proteinExistence type="predicted"/>
<reference evidence="1" key="1">
    <citation type="submission" date="2020-05" db="EMBL/GenBank/DDBJ databases">
        <authorList>
            <person name="Chiriac C."/>
            <person name="Salcher M."/>
            <person name="Ghai R."/>
            <person name="Kavagutti S V."/>
        </authorList>
    </citation>
    <scope>NUCLEOTIDE SEQUENCE</scope>
</reference>
<dbReference type="InterPro" id="IPR046558">
    <property type="entry name" value="DUF6712"/>
</dbReference>
<dbReference type="EMBL" id="LR798262">
    <property type="protein sequence ID" value="CAB5218387.1"/>
    <property type="molecule type" value="Genomic_DNA"/>
</dbReference>
<protein>
    <submittedName>
        <fullName evidence="1">Uncharacterized protein</fullName>
    </submittedName>
</protein>
<gene>
    <name evidence="1" type="ORF">UFOVP211_11</name>
</gene>
<name>A0A6J7WKY2_9CAUD</name>
<accession>A0A6J7WKY2</accession>
<organism evidence="1">
    <name type="scientific">uncultured Caudovirales phage</name>
    <dbReference type="NCBI Taxonomy" id="2100421"/>
    <lineage>
        <taxon>Viruses</taxon>
        <taxon>Duplodnaviria</taxon>
        <taxon>Heunggongvirae</taxon>
        <taxon>Uroviricota</taxon>
        <taxon>Caudoviricetes</taxon>
        <taxon>Peduoviridae</taxon>
        <taxon>Maltschvirus</taxon>
        <taxon>Maltschvirus maltsch</taxon>
    </lineage>
</organism>
<sequence>MAQAIFVTTEDIKKFTALNGNVDPDKFIQFVKIAQDTHIQEYLGTRLFEKINDDIVADDLSEPYTTLLTKYIKPMVIHWAFYEYLPFASYQIANKGIYKGGSETSETVSKEEVDYLINKQQSIAQHYTTRFKDYMCFNQASFPEYYENSNGDMFPNQNTINYGWYL</sequence>
<dbReference type="Pfam" id="PF20459">
    <property type="entry name" value="DUF6712"/>
    <property type="match status" value="1"/>
</dbReference>